<dbReference type="RefSeq" id="WP_245715579.1">
    <property type="nucleotide sequence ID" value="NZ_FNCY01000014.1"/>
</dbReference>
<feature type="domain" description="Superoxide dismutase copper/zinc binding" evidence="5">
    <location>
        <begin position="45"/>
        <end position="174"/>
    </location>
</feature>
<keyword evidence="2" id="KW-0560">Oxidoreductase</keyword>
<feature type="compositionally biased region" description="Basic and acidic residues" evidence="3">
    <location>
        <begin position="101"/>
        <end position="111"/>
    </location>
</feature>
<dbReference type="PROSITE" id="PS00332">
    <property type="entry name" value="SOD_CU_ZN_2"/>
    <property type="match status" value="1"/>
</dbReference>
<dbReference type="InterPro" id="IPR036423">
    <property type="entry name" value="SOD-like_Cu/Zn_dom_sf"/>
</dbReference>
<comment type="cofactor">
    <cofactor evidence="2">
        <name>Zn(2+)</name>
        <dbReference type="ChEBI" id="CHEBI:29105"/>
    </cofactor>
    <text evidence="2">Binds 1 zinc ion per subunit.</text>
</comment>
<feature type="region of interest" description="Disordered" evidence="3">
    <location>
        <begin position="84"/>
        <end position="111"/>
    </location>
</feature>
<sequence>MKMRNVRAVLPLAAIVAAILAGCAGGSADRGVEAVLKPTQGNSAQGTVLFRQDGDAVVVTANVTGLTPGAHGFHIHEKGDCSAPDATSAGGHFNPGAKPHGHPEHGDHHAGDMPMLVADASGAASLKVRLPGVSVGGEAASSILGRGVIVHAVADDFKTQPTGNSGARVACGVIAGR</sequence>
<feature type="signal peptide" evidence="4">
    <location>
        <begin position="1"/>
        <end position="28"/>
    </location>
</feature>
<keyword evidence="2" id="KW-0862">Zinc</keyword>
<dbReference type="PROSITE" id="PS51257">
    <property type="entry name" value="PROKAR_LIPOPROTEIN"/>
    <property type="match status" value="1"/>
</dbReference>
<dbReference type="AlphaFoldDB" id="A0A1G8IF82"/>
<dbReference type="CDD" id="cd00305">
    <property type="entry name" value="Cu-Zn_Superoxide_Dismutase"/>
    <property type="match status" value="1"/>
</dbReference>
<comment type="similarity">
    <text evidence="1 2">Belongs to the Cu-Zn superoxide dismutase family.</text>
</comment>
<gene>
    <name evidence="6" type="ORF">SAMN05660652_02975</name>
</gene>
<proteinExistence type="inferred from homology"/>
<protein>
    <recommendedName>
        <fullName evidence="2">Superoxide dismutase [Cu-Zn]</fullName>
        <ecNumber evidence="2">1.15.1.1</ecNumber>
    </recommendedName>
</protein>
<keyword evidence="4" id="KW-0732">Signal</keyword>
<dbReference type="InterPro" id="IPR018152">
    <property type="entry name" value="SOD_Cu/Zn_BS"/>
</dbReference>
<dbReference type="Proteomes" id="UP000198607">
    <property type="component" value="Unassembled WGS sequence"/>
</dbReference>
<dbReference type="Pfam" id="PF00080">
    <property type="entry name" value="Sod_Cu"/>
    <property type="match status" value="1"/>
</dbReference>
<comment type="function">
    <text evidence="2">Destroys radicals which are normally produced within the cells and which are toxic to biological systems.</text>
</comment>
<keyword evidence="2" id="KW-0186">Copper</keyword>
<dbReference type="SUPFAM" id="SSF49329">
    <property type="entry name" value="Cu,Zn superoxide dismutase-like"/>
    <property type="match status" value="1"/>
</dbReference>
<dbReference type="STRING" id="83767.SAMN05660652_02975"/>
<dbReference type="GO" id="GO:0005507">
    <property type="term" value="F:copper ion binding"/>
    <property type="evidence" value="ECO:0007669"/>
    <property type="project" value="InterPro"/>
</dbReference>
<dbReference type="PANTHER" id="PTHR10003">
    <property type="entry name" value="SUPEROXIDE DISMUTASE CU-ZN -RELATED"/>
    <property type="match status" value="1"/>
</dbReference>
<dbReference type="EMBL" id="FNCY01000014">
    <property type="protein sequence ID" value="SDI17553.1"/>
    <property type="molecule type" value="Genomic_DNA"/>
</dbReference>
<keyword evidence="7" id="KW-1185">Reference proteome</keyword>
<dbReference type="EC" id="1.15.1.1" evidence="2"/>
<evidence type="ECO:0000313" key="7">
    <source>
        <dbReference type="Proteomes" id="UP000198607"/>
    </source>
</evidence>
<keyword evidence="2" id="KW-0479">Metal-binding</keyword>
<accession>A0A1G8IF82</accession>
<evidence type="ECO:0000256" key="2">
    <source>
        <dbReference type="RuleBase" id="RU000393"/>
    </source>
</evidence>
<dbReference type="InterPro" id="IPR024134">
    <property type="entry name" value="SOD_Cu/Zn_/chaperone"/>
</dbReference>
<evidence type="ECO:0000256" key="3">
    <source>
        <dbReference type="SAM" id="MobiDB-lite"/>
    </source>
</evidence>
<evidence type="ECO:0000259" key="5">
    <source>
        <dbReference type="Pfam" id="PF00080"/>
    </source>
</evidence>
<feature type="chain" id="PRO_5011689832" description="Superoxide dismutase [Cu-Zn]" evidence="4">
    <location>
        <begin position="29"/>
        <end position="177"/>
    </location>
</feature>
<evidence type="ECO:0000256" key="4">
    <source>
        <dbReference type="SAM" id="SignalP"/>
    </source>
</evidence>
<dbReference type="GO" id="GO:0004784">
    <property type="term" value="F:superoxide dismutase activity"/>
    <property type="evidence" value="ECO:0007669"/>
    <property type="project" value="UniProtKB-EC"/>
</dbReference>
<comment type="catalytic activity">
    <reaction evidence="2">
        <text>2 superoxide + 2 H(+) = H2O2 + O2</text>
        <dbReference type="Rhea" id="RHEA:20696"/>
        <dbReference type="ChEBI" id="CHEBI:15378"/>
        <dbReference type="ChEBI" id="CHEBI:15379"/>
        <dbReference type="ChEBI" id="CHEBI:16240"/>
        <dbReference type="ChEBI" id="CHEBI:18421"/>
        <dbReference type="EC" id="1.15.1.1"/>
    </reaction>
</comment>
<dbReference type="PROSITE" id="PS00087">
    <property type="entry name" value="SOD_CU_ZN_1"/>
    <property type="match status" value="1"/>
</dbReference>
<dbReference type="Gene3D" id="2.60.40.200">
    <property type="entry name" value="Superoxide dismutase, copper/zinc binding domain"/>
    <property type="match status" value="1"/>
</dbReference>
<evidence type="ECO:0000256" key="1">
    <source>
        <dbReference type="ARBA" id="ARBA00010457"/>
    </source>
</evidence>
<comment type="cofactor">
    <cofactor evidence="2">
        <name>Cu cation</name>
        <dbReference type="ChEBI" id="CHEBI:23378"/>
    </cofactor>
    <text evidence="2">Binds 1 copper ion per subunit.</text>
</comment>
<name>A0A1G8IF82_9RHOO</name>
<reference evidence="6 7" key="1">
    <citation type="submission" date="2016-10" db="EMBL/GenBank/DDBJ databases">
        <authorList>
            <person name="de Groot N.N."/>
        </authorList>
    </citation>
    <scope>NUCLEOTIDE SEQUENCE [LARGE SCALE GENOMIC DNA]</scope>
    <source>
        <strain evidence="6 7">DSM 5885</strain>
    </source>
</reference>
<evidence type="ECO:0000313" key="6">
    <source>
        <dbReference type="EMBL" id="SDI17553.1"/>
    </source>
</evidence>
<dbReference type="PRINTS" id="PR00068">
    <property type="entry name" value="CUZNDISMTASE"/>
</dbReference>
<organism evidence="6 7">
    <name type="scientific">Propionivibrio dicarboxylicus</name>
    <dbReference type="NCBI Taxonomy" id="83767"/>
    <lineage>
        <taxon>Bacteria</taxon>
        <taxon>Pseudomonadati</taxon>
        <taxon>Pseudomonadota</taxon>
        <taxon>Betaproteobacteria</taxon>
        <taxon>Rhodocyclales</taxon>
        <taxon>Rhodocyclaceae</taxon>
        <taxon>Propionivibrio</taxon>
    </lineage>
</organism>
<dbReference type="InterPro" id="IPR001424">
    <property type="entry name" value="SOD_Cu_Zn_dom"/>
</dbReference>